<feature type="region of interest" description="Disordered" evidence="7">
    <location>
        <begin position="265"/>
        <end position="291"/>
    </location>
</feature>
<proteinExistence type="inferred from homology"/>
<dbReference type="AlphaFoldDB" id="A0A6A6WPQ5"/>
<reference evidence="8" key="1">
    <citation type="journal article" date="2020" name="Stud. Mycol.">
        <title>101 Dothideomycetes genomes: a test case for predicting lifestyles and emergence of pathogens.</title>
        <authorList>
            <person name="Haridas S."/>
            <person name="Albert R."/>
            <person name="Binder M."/>
            <person name="Bloem J."/>
            <person name="Labutti K."/>
            <person name="Salamov A."/>
            <person name="Andreopoulos B."/>
            <person name="Baker S."/>
            <person name="Barry K."/>
            <person name="Bills G."/>
            <person name="Bluhm B."/>
            <person name="Cannon C."/>
            <person name="Castanera R."/>
            <person name="Culley D."/>
            <person name="Daum C."/>
            <person name="Ezra D."/>
            <person name="Gonzalez J."/>
            <person name="Henrissat B."/>
            <person name="Kuo A."/>
            <person name="Liang C."/>
            <person name="Lipzen A."/>
            <person name="Lutzoni F."/>
            <person name="Magnuson J."/>
            <person name="Mondo S."/>
            <person name="Nolan M."/>
            <person name="Ohm R."/>
            <person name="Pangilinan J."/>
            <person name="Park H.-J."/>
            <person name="Ramirez L."/>
            <person name="Alfaro M."/>
            <person name="Sun H."/>
            <person name="Tritt A."/>
            <person name="Yoshinaga Y."/>
            <person name="Zwiers L.-H."/>
            <person name="Turgeon B."/>
            <person name="Goodwin S."/>
            <person name="Spatafora J."/>
            <person name="Crous P."/>
            <person name="Grigoriev I."/>
        </authorList>
    </citation>
    <scope>NUCLEOTIDE SEQUENCE</scope>
    <source>
        <strain evidence="8">CBS 109.77</strain>
    </source>
</reference>
<dbReference type="OrthoDB" id="27537at2759"/>
<keyword evidence="4" id="KW-0677">Repeat</keyword>
<evidence type="ECO:0000313" key="9">
    <source>
        <dbReference type="Proteomes" id="UP000799757"/>
    </source>
</evidence>
<sequence length="368" mass="39672">MATGTATSAAASGPPMQRVSDVISSFRPSRRFRPAAPTTSVTSLDFDDTGELAIVARDDDTLQIYNCKEGKHAKELKSQKYGVHLARFSHHAQSIIYASTKVDDTIRYLSTHDNSYIRYFKGHTDTVTSIALCPSSDTFLSCSRDDTVRIWDLASNNYQGLMKLHGPYLATYDPSATVIAIASPPTHSVLLYDIRNYDKPPFASFDLLEMEQRFLGSQGGEWTKMEFTNDGKSLVISTTGAGHFVLDAFSGDIVHFCYRKSGHSGRLAPGSSPPGHGTNAPNGTSPAAGQGDVCITPDGQFLVGGSGEDGLLVWPIAKPPAPNNLLEPMEVLPGGGKAAVVGYNPRTNLLASADKDLLLWQPDPDLMM</sequence>
<dbReference type="GO" id="GO:0003682">
    <property type="term" value="F:chromatin binding"/>
    <property type="evidence" value="ECO:0007669"/>
    <property type="project" value="TreeGrafter"/>
</dbReference>
<evidence type="ECO:0000256" key="1">
    <source>
        <dbReference type="ARBA" id="ARBA00004123"/>
    </source>
</evidence>
<dbReference type="SUPFAM" id="SSF50978">
    <property type="entry name" value="WD40 repeat-like"/>
    <property type="match status" value="1"/>
</dbReference>
<comment type="subcellular location">
    <subcellularLocation>
        <location evidence="1">Nucleus</location>
    </subcellularLocation>
</comment>
<dbReference type="PROSITE" id="PS50082">
    <property type="entry name" value="WD_REPEATS_2"/>
    <property type="match status" value="1"/>
</dbReference>
<dbReference type="SMART" id="SM00320">
    <property type="entry name" value="WD40"/>
    <property type="match status" value="3"/>
</dbReference>
<evidence type="ECO:0000256" key="3">
    <source>
        <dbReference type="ARBA" id="ARBA00022574"/>
    </source>
</evidence>
<evidence type="ECO:0000313" key="8">
    <source>
        <dbReference type="EMBL" id="KAF2786056.1"/>
    </source>
</evidence>
<feature type="repeat" description="WD" evidence="6">
    <location>
        <begin position="120"/>
        <end position="161"/>
    </location>
</feature>
<comment type="similarity">
    <text evidence="2">Belongs to the WD repeat SWD2 family.</text>
</comment>
<dbReference type="PANTHER" id="PTHR19861">
    <property type="entry name" value="WD40 REPEAT PROTEIN SWD2"/>
    <property type="match status" value="1"/>
</dbReference>
<evidence type="ECO:0000256" key="4">
    <source>
        <dbReference type="ARBA" id="ARBA00022737"/>
    </source>
</evidence>
<dbReference type="InterPro" id="IPR036322">
    <property type="entry name" value="WD40_repeat_dom_sf"/>
</dbReference>
<dbReference type="InterPro" id="IPR015943">
    <property type="entry name" value="WD40/YVTN_repeat-like_dom_sf"/>
</dbReference>
<dbReference type="GO" id="GO:0048188">
    <property type="term" value="C:Set1C/COMPASS complex"/>
    <property type="evidence" value="ECO:0007669"/>
    <property type="project" value="TreeGrafter"/>
</dbReference>
<keyword evidence="9" id="KW-1185">Reference proteome</keyword>
<dbReference type="PROSITE" id="PS50294">
    <property type="entry name" value="WD_REPEATS_REGION"/>
    <property type="match status" value="1"/>
</dbReference>
<dbReference type="EMBL" id="MU002563">
    <property type="protein sequence ID" value="KAF2786056.1"/>
    <property type="molecule type" value="Genomic_DNA"/>
</dbReference>
<dbReference type="Proteomes" id="UP000799757">
    <property type="component" value="Unassembled WGS sequence"/>
</dbReference>
<evidence type="ECO:0000256" key="6">
    <source>
        <dbReference type="PROSITE-ProRule" id="PRU00221"/>
    </source>
</evidence>
<dbReference type="Gene3D" id="2.130.10.10">
    <property type="entry name" value="YVTN repeat-like/Quinoprotein amine dehydrogenase"/>
    <property type="match status" value="1"/>
</dbReference>
<dbReference type="Pfam" id="PF00400">
    <property type="entry name" value="WD40"/>
    <property type="match status" value="2"/>
</dbReference>
<dbReference type="InterPro" id="IPR001680">
    <property type="entry name" value="WD40_rpt"/>
</dbReference>
<dbReference type="InterPro" id="IPR037867">
    <property type="entry name" value="Swd2/WDR82"/>
</dbReference>
<accession>A0A6A6WPQ5</accession>
<gene>
    <name evidence="8" type="ORF">K505DRAFT_260730</name>
</gene>
<protein>
    <submittedName>
        <fullName evidence="8">WD repeat-containing protein-like protein</fullName>
    </submittedName>
</protein>
<keyword evidence="3 6" id="KW-0853">WD repeat</keyword>
<evidence type="ECO:0000256" key="7">
    <source>
        <dbReference type="SAM" id="MobiDB-lite"/>
    </source>
</evidence>
<organism evidence="8 9">
    <name type="scientific">Melanomma pulvis-pyrius CBS 109.77</name>
    <dbReference type="NCBI Taxonomy" id="1314802"/>
    <lineage>
        <taxon>Eukaryota</taxon>
        <taxon>Fungi</taxon>
        <taxon>Dikarya</taxon>
        <taxon>Ascomycota</taxon>
        <taxon>Pezizomycotina</taxon>
        <taxon>Dothideomycetes</taxon>
        <taxon>Pleosporomycetidae</taxon>
        <taxon>Pleosporales</taxon>
        <taxon>Melanommataceae</taxon>
        <taxon>Melanomma</taxon>
    </lineage>
</organism>
<evidence type="ECO:0000256" key="2">
    <source>
        <dbReference type="ARBA" id="ARBA00005616"/>
    </source>
</evidence>
<evidence type="ECO:0000256" key="5">
    <source>
        <dbReference type="ARBA" id="ARBA00023242"/>
    </source>
</evidence>
<dbReference type="PANTHER" id="PTHR19861:SF0">
    <property type="entry name" value="WD REPEAT-CONTAINING PROTEIN 82"/>
    <property type="match status" value="1"/>
</dbReference>
<keyword evidence="5" id="KW-0539">Nucleus</keyword>
<dbReference type="GO" id="GO:0016070">
    <property type="term" value="P:RNA metabolic process"/>
    <property type="evidence" value="ECO:0007669"/>
    <property type="project" value="UniProtKB-ARBA"/>
</dbReference>
<name>A0A6A6WPQ5_9PLEO</name>